<sequence length="497" mass="50888">MGEPVPSSPPLLAPPVVVVAPRPKSPPKYPDLCGRRRLQLELQMLNREIGFIEEELQSLEGVQPVSRCCKEVNEFVGIKPDPLMPINKRRHTSCCLWRWLRSKLCFNLSWICCLSGCGLELERPSCSCPQNCDQPAAIARKLLAFATEHAPAAPKFPVAVMEHAAAARRILAVAPEHATVAPKLIAVAVKHAAAAQRFLALAARHASAAQKLLALAAQHASAAQRSLAAVPEHAAAAQNILAVVLENAAAALKLLAVALENAAAARKLLAAAALENAAAAPKILAAAALENAAAAPKILAVVVEPAGVAQRLLAAMCLAANRNAVASTRPPAGLAVVAGGRPVSGHGGVAGGRHAPPVHAAINHVAVAGRHRAPPVHVALDHSGGRPAPVHVVPKDGAVGGTLPAGDHSATAHGAAAGNLHAGPEDGAVAPSLRASEAAAPSQDSPPALSILVAVSGPAPSAQMHASYLNAPKNPAASLDVYVKIQTINLYSFILLA</sequence>
<dbReference type="PANTHER" id="PTHR32378:SF10">
    <property type="entry name" value="GUANINE NUCLEOTIDE-BINDING PROTEIN SUBUNIT GAMMA 3"/>
    <property type="match status" value="1"/>
</dbReference>
<keyword evidence="1" id="KW-0175">Coiled coil</keyword>
<organism evidence="4 5">
    <name type="scientific">Ensete ventricosum</name>
    <name type="common">Abyssinian banana</name>
    <name type="synonym">Musa ensete</name>
    <dbReference type="NCBI Taxonomy" id="4639"/>
    <lineage>
        <taxon>Eukaryota</taxon>
        <taxon>Viridiplantae</taxon>
        <taxon>Streptophyta</taxon>
        <taxon>Embryophyta</taxon>
        <taxon>Tracheophyta</taxon>
        <taxon>Spermatophyta</taxon>
        <taxon>Magnoliopsida</taxon>
        <taxon>Liliopsida</taxon>
        <taxon>Zingiberales</taxon>
        <taxon>Musaceae</taxon>
        <taxon>Ensete</taxon>
    </lineage>
</organism>
<accession>A0AAV8P8Q3</accession>
<evidence type="ECO:0000256" key="2">
    <source>
        <dbReference type="SAM" id="MobiDB-lite"/>
    </source>
</evidence>
<feature type="coiled-coil region" evidence="1">
    <location>
        <begin position="35"/>
        <end position="62"/>
    </location>
</feature>
<evidence type="ECO:0000313" key="5">
    <source>
        <dbReference type="Proteomes" id="UP001222027"/>
    </source>
</evidence>
<dbReference type="AlphaFoldDB" id="A0AAV8P8Q3"/>
<feature type="domain" description="G protein gamma" evidence="3">
    <location>
        <begin position="38"/>
        <end position="108"/>
    </location>
</feature>
<gene>
    <name evidence="4" type="ORF">OPV22_026093</name>
</gene>
<feature type="region of interest" description="Disordered" evidence="2">
    <location>
        <begin position="396"/>
        <end position="445"/>
    </location>
</feature>
<keyword evidence="5" id="KW-1185">Reference proteome</keyword>
<protein>
    <recommendedName>
        <fullName evidence="3">G protein gamma domain-containing protein</fullName>
    </recommendedName>
</protein>
<proteinExistence type="predicted"/>
<dbReference type="EMBL" id="JAQQAF010000007">
    <property type="protein sequence ID" value="KAJ8471750.1"/>
    <property type="molecule type" value="Genomic_DNA"/>
</dbReference>
<dbReference type="InterPro" id="IPR055305">
    <property type="entry name" value="GG3-like"/>
</dbReference>
<dbReference type="InterPro" id="IPR015898">
    <property type="entry name" value="G-protein_gamma-like_dom"/>
</dbReference>
<name>A0AAV8P8Q3_ENSVE</name>
<evidence type="ECO:0000313" key="4">
    <source>
        <dbReference type="EMBL" id="KAJ8471750.1"/>
    </source>
</evidence>
<feature type="compositionally biased region" description="Low complexity" evidence="2">
    <location>
        <begin position="405"/>
        <end position="422"/>
    </location>
</feature>
<comment type="caution">
    <text evidence="4">The sequence shown here is derived from an EMBL/GenBank/DDBJ whole genome shotgun (WGS) entry which is preliminary data.</text>
</comment>
<dbReference type="SMART" id="SM01224">
    <property type="entry name" value="G_gamma"/>
    <property type="match status" value="1"/>
</dbReference>
<evidence type="ECO:0000259" key="3">
    <source>
        <dbReference type="SMART" id="SM01224"/>
    </source>
</evidence>
<dbReference type="PANTHER" id="PTHR32378">
    <property type="entry name" value="GUANINE NUCLEOTIDE-BINDING PROTEIN SUBUNIT GAMMA 3"/>
    <property type="match status" value="1"/>
</dbReference>
<reference evidence="4 5" key="1">
    <citation type="submission" date="2022-12" db="EMBL/GenBank/DDBJ databases">
        <title>Chromosome-scale assembly of the Ensete ventricosum genome.</title>
        <authorList>
            <person name="Dussert Y."/>
            <person name="Stocks J."/>
            <person name="Wendawek A."/>
            <person name="Woldeyes F."/>
            <person name="Nichols R.A."/>
            <person name="Borrell J.S."/>
        </authorList>
    </citation>
    <scope>NUCLEOTIDE SEQUENCE [LARGE SCALE GENOMIC DNA]</scope>
    <source>
        <strain evidence="5">cv. Maze</strain>
        <tissue evidence="4">Seeds</tissue>
    </source>
</reference>
<dbReference type="Proteomes" id="UP001222027">
    <property type="component" value="Unassembled WGS sequence"/>
</dbReference>
<evidence type="ECO:0000256" key="1">
    <source>
        <dbReference type="SAM" id="Coils"/>
    </source>
</evidence>